<organism evidence="2 3">
    <name type="scientific">Amycolatopsis acididurans</name>
    <dbReference type="NCBI Taxonomy" id="2724524"/>
    <lineage>
        <taxon>Bacteria</taxon>
        <taxon>Bacillati</taxon>
        <taxon>Actinomycetota</taxon>
        <taxon>Actinomycetes</taxon>
        <taxon>Pseudonocardiales</taxon>
        <taxon>Pseudonocardiaceae</taxon>
        <taxon>Amycolatopsis</taxon>
    </lineage>
</organism>
<dbReference type="Proteomes" id="UP000715441">
    <property type="component" value="Unassembled WGS sequence"/>
</dbReference>
<comment type="caution">
    <text evidence="2">The sequence shown here is derived from an EMBL/GenBank/DDBJ whole genome shotgun (WGS) entry which is preliminary data.</text>
</comment>
<dbReference type="CDD" id="cd12954">
    <property type="entry name" value="MMP_TTHA0227_like_1"/>
    <property type="match status" value="1"/>
</dbReference>
<feature type="compositionally biased region" description="Basic residues" evidence="1">
    <location>
        <begin position="1"/>
        <end position="19"/>
    </location>
</feature>
<feature type="compositionally biased region" description="Low complexity" evidence="1">
    <location>
        <begin position="21"/>
        <end position="34"/>
    </location>
</feature>
<evidence type="ECO:0000313" key="2">
    <source>
        <dbReference type="EMBL" id="NKQ58016.1"/>
    </source>
</evidence>
<keyword evidence="3" id="KW-1185">Reference proteome</keyword>
<dbReference type="Gene3D" id="3.30.2010.20">
    <property type="match status" value="1"/>
</dbReference>
<dbReference type="EMBL" id="JAAXLS010000046">
    <property type="protein sequence ID" value="NKQ58016.1"/>
    <property type="molecule type" value="Genomic_DNA"/>
</dbReference>
<dbReference type="SUPFAM" id="SSF55486">
    <property type="entry name" value="Metalloproteases ('zincins'), catalytic domain"/>
    <property type="match status" value="1"/>
</dbReference>
<gene>
    <name evidence="2" type="ORF">HFP15_34660</name>
</gene>
<reference evidence="2 3" key="1">
    <citation type="submission" date="2020-04" db="EMBL/GenBank/DDBJ databases">
        <title>Novel species.</title>
        <authorList>
            <person name="Teo W.F.A."/>
            <person name="Lipun K."/>
            <person name="Srisuk N."/>
            <person name="Duangmal K."/>
        </authorList>
    </citation>
    <scope>NUCLEOTIDE SEQUENCE [LARGE SCALE GENOMIC DNA]</scope>
    <source>
        <strain evidence="2 3">K13G38</strain>
    </source>
</reference>
<dbReference type="Pfam" id="PF06262">
    <property type="entry name" value="Zincin_1"/>
    <property type="match status" value="1"/>
</dbReference>
<name>A0ABX1JFP4_9PSEU</name>
<evidence type="ECO:0000256" key="1">
    <source>
        <dbReference type="SAM" id="MobiDB-lite"/>
    </source>
</evidence>
<proteinExistence type="predicted"/>
<dbReference type="InterPro" id="IPR038555">
    <property type="entry name" value="Zincin_1_sf"/>
</dbReference>
<accession>A0ABX1JFP4</accession>
<evidence type="ECO:0000313" key="3">
    <source>
        <dbReference type="Proteomes" id="UP000715441"/>
    </source>
</evidence>
<feature type="region of interest" description="Disordered" evidence="1">
    <location>
        <begin position="1"/>
        <end position="34"/>
    </location>
</feature>
<sequence>MARSSRQQRRVRRDRHGRGLRGPLYPASLPASSSRAEKFDQLVLDALEPIEGRWRDQLTKLDVAVDDVPEVRGTNPAVPADGVLHDGAIPLSRLVPAGVDRTGMPTRARIVLYRRPLEARAKDPAELADLVHDVLVEQIAGYLGVEPDVIEGE</sequence>
<dbReference type="RefSeq" id="WP_168521423.1">
    <property type="nucleotide sequence ID" value="NZ_JAAXLS010000046.1"/>
</dbReference>
<dbReference type="InterPro" id="IPR010428">
    <property type="entry name" value="Zincin_1"/>
</dbReference>
<protein>
    <submittedName>
        <fullName evidence="2">Metallopeptidase family protein</fullName>
    </submittedName>
</protein>